<dbReference type="OrthoDB" id="6059159at2"/>
<dbReference type="InterPro" id="IPR025392">
    <property type="entry name" value="DUF4124"/>
</dbReference>
<dbReference type="AlphaFoldDB" id="A0A371K3Y7"/>
<keyword evidence="4" id="KW-1185">Reference proteome</keyword>
<keyword evidence="1" id="KW-0732">Signal</keyword>
<feature type="domain" description="DUF4124" evidence="2">
    <location>
        <begin position="9"/>
        <end position="45"/>
    </location>
</feature>
<name>A0A371K3Y7_9GAMM</name>
<reference evidence="3 4" key="1">
    <citation type="submission" date="2018-08" db="EMBL/GenBank/DDBJ databases">
        <title>Lysobacter sp. zong2l5, whole genome shotgun sequence.</title>
        <authorList>
            <person name="Zhang X."/>
            <person name="Feng G."/>
            <person name="Zhu H."/>
        </authorList>
    </citation>
    <scope>NUCLEOTIDE SEQUENCE [LARGE SCALE GENOMIC DNA]</scope>
    <source>
        <strain evidence="4">zong2l5</strain>
    </source>
</reference>
<dbReference type="Pfam" id="PF13511">
    <property type="entry name" value="DUF4124"/>
    <property type="match status" value="1"/>
</dbReference>
<feature type="signal peptide" evidence="1">
    <location>
        <begin position="1"/>
        <end position="19"/>
    </location>
</feature>
<dbReference type="EMBL" id="QTSU01000001">
    <property type="protein sequence ID" value="RDZ28580.1"/>
    <property type="molecule type" value="Genomic_DNA"/>
</dbReference>
<protein>
    <submittedName>
        <fullName evidence="3">DUF4124 domain-containing protein</fullName>
    </submittedName>
</protein>
<evidence type="ECO:0000256" key="1">
    <source>
        <dbReference type="SAM" id="SignalP"/>
    </source>
</evidence>
<dbReference type="RefSeq" id="WP_115858020.1">
    <property type="nucleotide sequence ID" value="NZ_QTSU01000001.1"/>
</dbReference>
<evidence type="ECO:0000313" key="3">
    <source>
        <dbReference type="EMBL" id="RDZ28580.1"/>
    </source>
</evidence>
<feature type="chain" id="PRO_5016729658" evidence="1">
    <location>
        <begin position="20"/>
        <end position="132"/>
    </location>
</feature>
<proteinExistence type="predicted"/>
<comment type="caution">
    <text evidence="3">The sequence shown here is derived from an EMBL/GenBank/DDBJ whole genome shotgun (WGS) entry which is preliminary data.</text>
</comment>
<sequence>MPIAVVLFLFLLLPASAGAQTIYKCLAADGVPHYQSQACAQGMRLIQVWESGTVMPAFSPVRAPRRPDPGYLSRLAGTDRPRGGGAHLIALGGSSACVSARAKRERALEAAGMDRDYDLVRRLNDAVYDACK</sequence>
<accession>A0A371K3Y7</accession>
<gene>
    <name evidence="3" type="ORF">DX914_05490</name>
</gene>
<dbReference type="Proteomes" id="UP000264492">
    <property type="component" value="Unassembled WGS sequence"/>
</dbReference>
<evidence type="ECO:0000313" key="4">
    <source>
        <dbReference type="Proteomes" id="UP000264492"/>
    </source>
</evidence>
<organism evidence="3 4">
    <name type="scientific">Lysobacter silvisoli</name>
    <dbReference type="NCBI Taxonomy" id="2293254"/>
    <lineage>
        <taxon>Bacteria</taxon>
        <taxon>Pseudomonadati</taxon>
        <taxon>Pseudomonadota</taxon>
        <taxon>Gammaproteobacteria</taxon>
        <taxon>Lysobacterales</taxon>
        <taxon>Lysobacteraceae</taxon>
        <taxon>Lysobacter</taxon>
    </lineage>
</organism>
<evidence type="ECO:0000259" key="2">
    <source>
        <dbReference type="Pfam" id="PF13511"/>
    </source>
</evidence>